<evidence type="ECO:0000256" key="1">
    <source>
        <dbReference type="ARBA" id="ARBA00001933"/>
    </source>
</evidence>
<evidence type="ECO:0000313" key="5">
    <source>
        <dbReference type="EMBL" id="SKC50582.1"/>
    </source>
</evidence>
<dbReference type="Proteomes" id="UP000190961">
    <property type="component" value="Unassembled WGS sequence"/>
</dbReference>
<name>A0A1T5JH97_9BACT</name>
<dbReference type="STRING" id="688867.SAMN05660236_1086"/>
<dbReference type="OrthoDB" id="9787096at2"/>
<reference evidence="5 6" key="1">
    <citation type="submission" date="2017-02" db="EMBL/GenBank/DDBJ databases">
        <authorList>
            <person name="Peterson S.W."/>
        </authorList>
    </citation>
    <scope>NUCLEOTIDE SEQUENCE [LARGE SCALE GENOMIC DNA]</scope>
    <source>
        <strain evidence="5 6">DSM 25262</strain>
    </source>
</reference>
<dbReference type="SUPFAM" id="SSF53383">
    <property type="entry name" value="PLP-dependent transferases"/>
    <property type="match status" value="1"/>
</dbReference>
<keyword evidence="5" id="KW-0808">Transferase</keyword>
<evidence type="ECO:0000313" key="6">
    <source>
        <dbReference type="Proteomes" id="UP000190961"/>
    </source>
</evidence>
<proteinExistence type="predicted"/>
<organism evidence="5 6">
    <name type="scientific">Ohtaekwangia koreensis</name>
    <dbReference type="NCBI Taxonomy" id="688867"/>
    <lineage>
        <taxon>Bacteria</taxon>
        <taxon>Pseudomonadati</taxon>
        <taxon>Bacteroidota</taxon>
        <taxon>Cytophagia</taxon>
        <taxon>Cytophagales</taxon>
        <taxon>Fulvivirgaceae</taxon>
        <taxon>Ohtaekwangia</taxon>
    </lineage>
</organism>
<keyword evidence="6" id="KW-1185">Reference proteome</keyword>
<dbReference type="InterPro" id="IPR000192">
    <property type="entry name" value="Aminotrans_V_dom"/>
</dbReference>
<dbReference type="EMBL" id="FUZU01000001">
    <property type="protein sequence ID" value="SKC50582.1"/>
    <property type="molecule type" value="Genomic_DNA"/>
</dbReference>
<sequence length="410" mass="44516">MPKRRDIIKRLSSLPLLGGLALSASPIQSLAGAMKSNPLKYRDYFKELGIRTFINAAGTYTSMTGSLMAEEVVEAIQYASKEYVLLDELQDRVGERIAALVHCEAATITSGAASAITLATAGILSGMDEKKAAMIPHLEGSGMKSEVIMQKAHDIVYAHALRNCGVKVIFVETRAELEKAINEKTALLFFVNANNLEGKIKAEEFVEVAKKYSIPTLNDCAADVPPVENLWKYTRMGFDLVCFSGGKGIRGPQSAGLLLGRKDMIAAARLSAPPRGNTVGRCMKVSKEEILGMLIALESYLAKDHDQDWKLWEGQVSFINDAIKSVQGVQTKIDVPPIANHIPTLNVSWNIKQVKLSGDELKEKLRNGHPSIEVAGGGANSVSITTWMLVPGQERIVASRVREALLKASV</sequence>
<dbReference type="InterPro" id="IPR015424">
    <property type="entry name" value="PyrdxlP-dep_Trfase"/>
</dbReference>
<dbReference type="AlphaFoldDB" id="A0A1T5JH97"/>
<feature type="chain" id="PRO_5012911077" evidence="3">
    <location>
        <begin position="32"/>
        <end position="410"/>
    </location>
</feature>
<dbReference type="InterPro" id="IPR015421">
    <property type="entry name" value="PyrdxlP-dep_Trfase_major"/>
</dbReference>
<accession>A0A1T5JH97</accession>
<protein>
    <submittedName>
        <fullName evidence="5">L-seryl-tRNA(Ser) seleniumtransferase</fullName>
    </submittedName>
</protein>
<comment type="cofactor">
    <cofactor evidence="1">
        <name>pyridoxal 5'-phosphate</name>
        <dbReference type="ChEBI" id="CHEBI:597326"/>
    </cofactor>
</comment>
<dbReference type="RefSeq" id="WP_079685652.1">
    <property type="nucleotide sequence ID" value="NZ_FUZU01000001.1"/>
</dbReference>
<feature type="signal peptide" evidence="3">
    <location>
        <begin position="1"/>
        <end position="31"/>
    </location>
</feature>
<dbReference type="GO" id="GO:0004125">
    <property type="term" value="F:L-seryl-tRNA(Sec) selenium transferase activity"/>
    <property type="evidence" value="ECO:0007669"/>
    <property type="project" value="TreeGrafter"/>
</dbReference>
<evidence type="ECO:0000256" key="3">
    <source>
        <dbReference type="SAM" id="SignalP"/>
    </source>
</evidence>
<evidence type="ECO:0000256" key="2">
    <source>
        <dbReference type="ARBA" id="ARBA00022898"/>
    </source>
</evidence>
<gene>
    <name evidence="5" type="ORF">SAMN05660236_1086</name>
</gene>
<dbReference type="Pfam" id="PF00266">
    <property type="entry name" value="Aminotran_5"/>
    <property type="match status" value="1"/>
</dbReference>
<feature type="domain" description="Aminotransferase class V" evidence="4">
    <location>
        <begin position="95"/>
        <end position="268"/>
    </location>
</feature>
<keyword evidence="2" id="KW-0663">Pyridoxal phosphate</keyword>
<dbReference type="PANTHER" id="PTHR32328">
    <property type="entry name" value="L-SERYL-TRNA(SEC) SELENIUM TRANSFERASE"/>
    <property type="match status" value="1"/>
</dbReference>
<keyword evidence="3" id="KW-0732">Signal</keyword>
<dbReference type="Gene3D" id="3.40.640.10">
    <property type="entry name" value="Type I PLP-dependent aspartate aminotransferase-like (Major domain)"/>
    <property type="match status" value="1"/>
</dbReference>
<evidence type="ECO:0000259" key="4">
    <source>
        <dbReference type="Pfam" id="PF00266"/>
    </source>
</evidence>
<dbReference type="PANTHER" id="PTHR32328:SF0">
    <property type="entry name" value="L-SERYL-TRNA(SEC) SELENIUM TRANSFERASE"/>
    <property type="match status" value="1"/>
</dbReference>